<protein>
    <submittedName>
        <fullName evidence="2">Uncharacterized protein</fullName>
    </submittedName>
</protein>
<dbReference type="EMBL" id="LGRX02008843">
    <property type="protein sequence ID" value="KAK3272676.1"/>
    <property type="molecule type" value="Genomic_DNA"/>
</dbReference>
<organism evidence="2 3">
    <name type="scientific">Cymbomonas tetramitiformis</name>
    <dbReference type="NCBI Taxonomy" id="36881"/>
    <lineage>
        <taxon>Eukaryota</taxon>
        <taxon>Viridiplantae</taxon>
        <taxon>Chlorophyta</taxon>
        <taxon>Pyramimonadophyceae</taxon>
        <taxon>Pyramimonadales</taxon>
        <taxon>Pyramimonadaceae</taxon>
        <taxon>Cymbomonas</taxon>
    </lineage>
</organism>
<gene>
    <name evidence="2" type="ORF">CYMTET_19041</name>
</gene>
<evidence type="ECO:0000313" key="3">
    <source>
        <dbReference type="Proteomes" id="UP001190700"/>
    </source>
</evidence>
<dbReference type="Proteomes" id="UP001190700">
    <property type="component" value="Unassembled WGS sequence"/>
</dbReference>
<dbReference type="AlphaFoldDB" id="A0AAE0G870"/>
<proteinExistence type="predicted"/>
<reference evidence="2 3" key="1">
    <citation type="journal article" date="2015" name="Genome Biol. Evol.">
        <title>Comparative Genomics of a Bacterivorous Green Alga Reveals Evolutionary Causalities and Consequences of Phago-Mixotrophic Mode of Nutrition.</title>
        <authorList>
            <person name="Burns J.A."/>
            <person name="Paasch A."/>
            <person name="Narechania A."/>
            <person name="Kim E."/>
        </authorList>
    </citation>
    <scope>NUCLEOTIDE SEQUENCE [LARGE SCALE GENOMIC DNA]</scope>
    <source>
        <strain evidence="2 3">PLY_AMNH</strain>
    </source>
</reference>
<evidence type="ECO:0000256" key="1">
    <source>
        <dbReference type="SAM" id="MobiDB-lite"/>
    </source>
</evidence>
<feature type="region of interest" description="Disordered" evidence="1">
    <location>
        <begin position="22"/>
        <end position="45"/>
    </location>
</feature>
<comment type="caution">
    <text evidence="2">The sequence shown here is derived from an EMBL/GenBank/DDBJ whole genome shotgun (WGS) entry which is preliminary data.</text>
</comment>
<sequence length="409" mass="44282">MPQECLFSKTVGHNLYPVLSRFDRTARQRPPRRTTPPTSSHGEKYFSNQTDIVKRVRESGLHRKWANNLRETVLGGKYERFAGKDKDVAKLGKLIVLLKTEFSTAGLDFASFEFDNPALEVIPLVNELVYDTFSEAVESDSVAEQYFLATDCSTDRDGRRALIDLVKAGVRARWIACLAPRGTLLSGASRSCSARVGQASRSTAWFARTGRLTGSQLRQRAGSSFSIDRLDPDFYRAVRDRYPLPADLLAVSFKMLAQLVTTVYKNWADAQQGEVVGTAAAAAIPTGDDSEAKQLLKVVVDKLRVLEYFIKNQKGGSWDGPEAFSQVCEVHGAPEVLRAGGSTAGVDLSMYSFAVGGAQANEQKEVLGELARGISERLSSLADGVGLSLTTASAIAGGEAGELSANGCL</sequence>
<keyword evidence="3" id="KW-1185">Reference proteome</keyword>
<name>A0AAE0G870_9CHLO</name>
<evidence type="ECO:0000313" key="2">
    <source>
        <dbReference type="EMBL" id="KAK3272676.1"/>
    </source>
</evidence>
<accession>A0AAE0G870</accession>